<protein>
    <recommendedName>
        <fullName evidence="2">MEMO1 family protein SAMN05421721_11412</fullName>
    </recommendedName>
</protein>
<reference evidence="3 4" key="1">
    <citation type="submission" date="2016-10" db="EMBL/GenBank/DDBJ databases">
        <authorList>
            <person name="de Groot N.N."/>
        </authorList>
    </citation>
    <scope>NUCLEOTIDE SEQUENCE [LARGE SCALE GENOMIC DNA]</scope>
    <source>
        <strain evidence="3 4">DSM 4180</strain>
    </source>
</reference>
<sequence length="267" mass="28538">MIVASVRPPAVAGQFYPARPEALASTVRGYLEESRGRAALPAPPKALIAPHAGYIYSGPVAGSAYNALPQERLAAIRRVVLVGPAHRVGFYGIAAPTAEAFETPLGAVPVDQETVERVVRLPTVFRFDDPHESEHSLEVQLPFLQCLLEDFTVVPLLVGSASGEEMSRALETVWGGEDTLVVVSSDLSHYLDYATAREVDTRTSEAIAALRPEAIQPGQACGHVPVQGLLLSARRHGLEARVLDQRSSGDTAGPREPVVGYGAYAFH</sequence>
<name>A0A1I4S8V8_ECTMO</name>
<dbReference type="EMBL" id="FOUO01000014">
    <property type="protein sequence ID" value="SFM60703.1"/>
    <property type="molecule type" value="Genomic_DNA"/>
</dbReference>
<dbReference type="STRING" id="195064.SAMN05421721_11412"/>
<gene>
    <name evidence="3" type="ORF">SAMN05421721_11412</name>
</gene>
<dbReference type="Gene3D" id="3.40.830.10">
    <property type="entry name" value="LigB-like"/>
    <property type="match status" value="1"/>
</dbReference>
<dbReference type="Pfam" id="PF01875">
    <property type="entry name" value="Memo"/>
    <property type="match status" value="1"/>
</dbReference>
<proteinExistence type="inferred from homology"/>
<keyword evidence="4" id="KW-1185">Reference proteome</keyword>
<dbReference type="NCBIfam" id="TIGR04336">
    <property type="entry name" value="AmmeMemoSam_B"/>
    <property type="match status" value="1"/>
</dbReference>
<evidence type="ECO:0000256" key="2">
    <source>
        <dbReference type="HAMAP-Rule" id="MF_00055"/>
    </source>
</evidence>
<dbReference type="CDD" id="cd07361">
    <property type="entry name" value="MEMO_like"/>
    <property type="match status" value="1"/>
</dbReference>
<evidence type="ECO:0000313" key="4">
    <source>
        <dbReference type="Proteomes" id="UP000199556"/>
    </source>
</evidence>
<dbReference type="PANTHER" id="PTHR11060">
    <property type="entry name" value="PROTEIN MEMO1"/>
    <property type="match status" value="1"/>
</dbReference>
<dbReference type="AlphaFoldDB" id="A0A1I4S8V8"/>
<dbReference type="RefSeq" id="WP_342351311.1">
    <property type="nucleotide sequence ID" value="NZ_FOUO01000014.1"/>
</dbReference>
<dbReference type="PANTHER" id="PTHR11060:SF0">
    <property type="entry name" value="PROTEIN MEMO1"/>
    <property type="match status" value="1"/>
</dbReference>
<dbReference type="InterPro" id="IPR002737">
    <property type="entry name" value="MEMO1_fam"/>
</dbReference>
<evidence type="ECO:0000256" key="1">
    <source>
        <dbReference type="ARBA" id="ARBA00006315"/>
    </source>
</evidence>
<comment type="similarity">
    <text evidence="1 2">Belongs to the MEMO1 family.</text>
</comment>
<accession>A0A1I4S8V8</accession>
<dbReference type="Proteomes" id="UP000199556">
    <property type="component" value="Unassembled WGS sequence"/>
</dbReference>
<dbReference type="HAMAP" id="MF_00055">
    <property type="entry name" value="MEMO1"/>
    <property type="match status" value="1"/>
</dbReference>
<organism evidence="3 4">
    <name type="scientific">Ectothiorhodospira mobilis</name>
    <dbReference type="NCBI Taxonomy" id="195064"/>
    <lineage>
        <taxon>Bacteria</taxon>
        <taxon>Pseudomonadati</taxon>
        <taxon>Pseudomonadota</taxon>
        <taxon>Gammaproteobacteria</taxon>
        <taxon>Chromatiales</taxon>
        <taxon>Ectothiorhodospiraceae</taxon>
        <taxon>Ectothiorhodospira</taxon>
    </lineage>
</organism>
<evidence type="ECO:0000313" key="3">
    <source>
        <dbReference type="EMBL" id="SFM60703.1"/>
    </source>
</evidence>